<dbReference type="AlphaFoldDB" id="A0A1W2ASW7"/>
<name>A0A1W2ASW7_9BACT</name>
<gene>
    <name evidence="2" type="ORF">SAMN02746065_10668</name>
</gene>
<organism evidence="2 3">
    <name type="scientific">Desulfocicer vacuolatum DSM 3385</name>
    <dbReference type="NCBI Taxonomy" id="1121400"/>
    <lineage>
        <taxon>Bacteria</taxon>
        <taxon>Pseudomonadati</taxon>
        <taxon>Thermodesulfobacteriota</taxon>
        <taxon>Desulfobacteria</taxon>
        <taxon>Desulfobacterales</taxon>
        <taxon>Desulfobacteraceae</taxon>
        <taxon>Desulfocicer</taxon>
    </lineage>
</organism>
<reference evidence="2 3" key="1">
    <citation type="submission" date="2017-04" db="EMBL/GenBank/DDBJ databases">
        <authorList>
            <person name="Afonso C.L."/>
            <person name="Miller P.J."/>
            <person name="Scott M.A."/>
            <person name="Spackman E."/>
            <person name="Goraichik I."/>
            <person name="Dimitrov K.M."/>
            <person name="Suarez D.L."/>
            <person name="Swayne D.E."/>
        </authorList>
    </citation>
    <scope>NUCLEOTIDE SEQUENCE [LARGE SCALE GENOMIC DNA]</scope>
    <source>
        <strain evidence="2 3">DSM 3385</strain>
    </source>
</reference>
<feature type="signal peptide" evidence="1">
    <location>
        <begin position="1"/>
        <end position="22"/>
    </location>
</feature>
<proteinExistence type="predicted"/>
<keyword evidence="3" id="KW-1185">Reference proteome</keyword>
<evidence type="ECO:0000313" key="3">
    <source>
        <dbReference type="Proteomes" id="UP000192418"/>
    </source>
</evidence>
<dbReference type="STRING" id="1121400.SAMN02746065_10668"/>
<evidence type="ECO:0000313" key="2">
    <source>
        <dbReference type="EMBL" id="SMC63684.1"/>
    </source>
</evidence>
<dbReference type="Proteomes" id="UP000192418">
    <property type="component" value="Unassembled WGS sequence"/>
</dbReference>
<sequence>MRQIKTIVFFLAMLLFSYNAMAEEPTLSLQTFYARFSTPTKQDLNRGYIEKDRRNNINAFKITVYAGDGQGWELYVKANSHMFSPGAYGKKCGDLKWKFDHENKNSYRRIKTGNQLVATGSGKTDITKYIDLKMVLDWSDPPADYNIGLIFSLKVK</sequence>
<keyword evidence="1" id="KW-0732">Signal</keyword>
<feature type="chain" id="PRO_5012754677" evidence="1">
    <location>
        <begin position="23"/>
        <end position="156"/>
    </location>
</feature>
<protein>
    <submittedName>
        <fullName evidence="2">Uncharacterized protein</fullName>
    </submittedName>
</protein>
<dbReference type="EMBL" id="FWXY01000006">
    <property type="protein sequence ID" value="SMC63684.1"/>
    <property type="molecule type" value="Genomic_DNA"/>
</dbReference>
<evidence type="ECO:0000256" key="1">
    <source>
        <dbReference type="SAM" id="SignalP"/>
    </source>
</evidence>
<accession>A0A1W2ASW7</accession>